<dbReference type="AlphaFoldDB" id="O04101"/>
<dbReference type="EMBL" id="DQ355812">
    <property type="protein sequence ID" value="ABC86965.1"/>
    <property type="molecule type" value="Genomic_DNA"/>
</dbReference>
<sequence>MACFLARFQFISPDSPATKAVTLQIKRSGQDMYACITGHSYSAPVFTVECKLKPDAEWVRDCMASFKEQMEAEGFLLNEGTSESTLPAQPAKKADLTLHDISAFFHLPVKAAASCLGVSQTYLKILCRRLGIDRWPYRKVASVKKHM</sequence>
<proteinExistence type="predicted"/>
<keyword evidence="6" id="KW-0539">Nucleus</keyword>
<evidence type="ECO:0000313" key="8">
    <source>
        <dbReference type="EMBL" id="AAC49753.1"/>
    </source>
</evidence>
<dbReference type="PROSITE" id="PS51519">
    <property type="entry name" value="RWP_RK"/>
    <property type="match status" value="1"/>
</dbReference>
<dbReference type="GO" id="GO:0003700">
    <property type="term" value="F:DNA-binding transcription factor activity"/>
    <property type="evidence" value="ECO:0007669"/>
    <property type="project" value="InterPro"/>
</dbReference>
<dbReference type="EMBL" id="GU814015">
    <property type="protein sequence ID" value="ADF43190.1"/>
    <property type="molecule type" value="Genomic_DNA"/>
</dbReference>
<reference evidence="9" key="2">
    <citation type="submission" date="2006-01" db="EMBL/GenBank/DDBJ databases">
        <title>Recombination suppression in the Chlamydomonas mating-type locus.</title>
        <authorList>
            <person name="Ferris P.J."/>
        </authorList>
    </citation>
    <scope>NUCLEOTIDE SEQUENCE</scope>
    <source>
        <strain evidence="11">CC-1952</strain>
        <strain evidence="12">CC-2342</strain>
        <strain evidence="13">CC-2931</strain>
        <strain evidence="9">CC-2935</strain>
        <strain evidence="10">CC-2938</strain>
    </source>
</reference>
<dbReference type="Pfam" id="PF02042">
    <property type="entry name" value="RWP-RK"/>
    <property type="match status" value="1"/>
</dbReference>
<dbReference type="InterPro" id="IPR003035">
    <property type="entry name" value="RWP-RK_dom"/>
</dbReference>
<dbReference type="GO" id="GO:0003677">
    <property type="term" value="F:DNA binding"/>
    <property type="evidence" value="ECO:0007669"/>
    <property type="project" value="UniProtKB-KW"/>
</dbReference>
<dbReference type="PIR" id="T08217">
    <property type="entry name" value="T08217"/>
</dbReference>
<evidence type="ECO:0000256" key="6">
    <source>
        <dbReference type="ARBA" id="ARBA00023242"/>
    </source>
</evidence>
<dbReference type="InterPro" id="IPR044607">
    <property type="entry name" value="RKD-like"/>
</dbReference>
<keyword evidence="4" id="KW-0238">DNA-binding</keyword>
<evidence type="ECO:0000259" key="7">
    <source>
        <dbReference type="PROSITE" id="PS51519"/>
    </source>
</evidence>
<evidence type="ECO:0000256" key="3">
    <source>
        <dbReference type="ARBA" id="ARBA00023054"/>
    </source>
</evidence>
<reference evidence="8" key="1">
    <citation type="journal article" date="1997" name="Genetics">
        <title>Mating type in Chlamydomonas is specified by mid, the minus-dominance gene.</title>
        <authorList>
            <person name="Ferris P.J."/>
            <person name="Goodenough U.W."/>
        </authorList>
    </citation>
    <scope>NUCLEOTIDE SEQUENCE</scope>
    <source>
        <strain evidence="8">CC-621</strain>
    </source>
</reference>
<organism evidence="8">
    <name type="scientific">Chlamydomonas reinhardtii</name>
    <name type="common">Chlamydomonas smithii</name>
    <dbReference type="NCBI Taxonomy" id="3055"/>
    <lineage>
        <taxon>Eukaryota</taxon>
        <taxon>Viridiplantae</taxon>
        <taxon>Chlorophyta</taxon>
        <taxon>core chlorophytes</taxon>
        <taxon>Chlorophyceae</taxon>
        <taxon>CS clade</taxon>
        <taxon>Chlamydomonadales</taxon>
        <taxon>Chlamydomonadaceae</taxon>
        <taxon>Chlamydomonas</taxon>
    </lineage>
</organism>
<dbReference type="EMBL" id="DQ355809">
    <property type="protein sequence ID" value="ABC86962.1"/>
    <property type="molecule type" value="Genomic_DNA"/>
</dbReference>
<dbReference type="PANTHER" id="PTHR46373:SF2">
    <property type="entry name" value="RWP-RK DOMAIN-CONTAINING PROTEIN"/>
    <property type="match status" value="1"/>
</dbReference>
<evidence type="ECO:0000313" key="12">
    <source>
        <dbReference type="EMBL" id="ABC86964.1"/>
    </source>
</evidence>
<feature type="domain" description="RWP-RK" evidence="7">
    <location>
        <begin position="82"/>
        <end position="147"/>
    </location>
</feature>
<evidence type="ECO:0000256" key="4">
    <source>
        <dbReference type="ARBA" id="ARBA00023125"/>
    </source>
</evidence>
<name>O04101_CHLRE</name>
<keyword evidence="3" id="KW-0175">Coiled coil</keyword>
<dbReference type="EMBL" id="U92071">
    <property type="protein sequence ID" value="AAC49753.1"/>
    <property type="molecule type" value="Genomic_DNA"/>
</dbReference>
<evidence type="ECO:0000256" key="2">
    <source>
        <dbReference type="ARBA" id="ARBA00023015"/>
    </source>
</evidence>
<keyword evidence="2" id="KW-0805">Transcription regulation</keyword>
<evidence type="ECO:0000313" key="11">
    <source>
        <dbReference type="EMBL" id="ABC86963.1"/>
    </source>
</evidence>
<reference evidence="14" key="4">
    <citation type="submission" date="2016-01" db="EMBL/GenBank/DDBJ databases">
        <authorList>
            <person name="McClelland M."/>
            <person name="Jain A."/>
            <person name="Saraogi P."/>
            <person name="Mendelson R."/>
            <person name="Westerman R."/>
            <person name="SanMiguel P."/>
            <person name="Csonka L."/>
        </authorList>
    </citation>
    <scope>NUCLEOTIDE SEQUENCE</scope>
    <source>
        <strain evidence="14">CC-2290</strain>
    </source>
</reference>
<evidence type="ECO:0000313" key="10">
    <source>
        <dbReference type="EMBL" id="ABC86962.1"/>
    </source>
</evidence>
<keyword evidence="5" id="KW-0804">Transcription</keyword>
<dbReference type="SMR" id="O04101"/>
<accession>O04101</accession>
<evidence type="ECO:0000256" key="1">
    <source>
        <dbReference type="ARBA" id="ARBA00004049"/>
    </source>
</evidence>
<dbReference type="EMBL" id="DQ355808">
    <property type="protein sequence ID" value="ABC86961.1"/>
    <property type="molecule type" value="Genomic_DNA"/>
</dbReference>
<evidence type="ECO:0000313" key="9">
    <source>
        <dbReference type="EMBL" id="ABC86961.1"/>
    </source>
</evidence>
<gene>
    <name evidence="8" type="primary">mid</name>
    <name evidence="14" type="synonym">MIDm</name>
</gene>
<reference evidence="14" key="3">
    <citation type="journal article" date="2010" name="Science">
        <title>Evolution of an expanded sex-determining locus in Volvox.</title>
        <authorList>
            <person name="Ferris P."/>
            <person name="Olson B.J."/>
            <person name="De Hoff P.L."/>
            <person name="Douglass S."/>
            <person name="Casero D."/>
            <person name="Prochnik S."/>
            <person name="Geng S."/>
            <person name="Rai R."/>
            <person name="Grimwood J."/>
            <person name="Schmutz J."/>
            <person name="Nishii I."/>
            <person name="Hamaji T."/>
            <person name="Nozaki H."/>
            <person name="Pellegrini M."/>
            <person name="Umen J.G."/>
        </authorList>
    </citation>
    <scope>NUCLEOTIDE SEQUENCE</scope>
    <source>
        <strain evidence="14">CC-2290</strain>
    </source>
</reference>
<evidence type="ECO:0000313" key="13">
    <source>
        <dbReference type="EMBL" id="ABC86965.1"/>
    </source>
</evidence>
<dbReference type="PANTHER" id="PTHR46373">
    <property type="entry name" value="PROTEIN RKD4"/>
    <property type="match status" value="1"/>
</dbReference>
<dbReference type="EMBL" id="DQ355810">
    <property type="protein sequence ID" value="ABC86963.1"/>
    <property type="molecule type" value="Genomic_DNA"/>
</dbReference>
<evidence type="ECO:0000313" key="14">
    <source>
        <dbReference type="EMBL" id="ADF43190.1"/>
    </source>
</evidence>
<dbReference type="EMBL" id="DQ355811">
    <property type="protein sequence ID" value="ABC86964.1"/>
    <property type="molecule type" value="Genomic_DNA"/>
</dbReference>
<protein>
    <submittedName>
        <fullName evidence="9 14">MID</fullName>
    </submittedName>
    <submittedName>
        <fullName evidence="8">Minus dominance protein</fullName>
    </submittedName>
</protein>
<evidence type="ECO:0000256" key="5">
    <source>
        <dbReference type="ARBA" id="ARBA00023163"/>
    </source>
</evidence>
<comment type="function">
    <text evidence="1">Putative transcription factor.</text>
</comment>